<comment type="caution">
    <text evidence="2">The sequence shown here is derived from an EMBL/GenBank/DDBJ whole genome shotgun (WGS) entry which is preliminary data.</text>
</comment>
<dbReference type="EMBL" id="MU839854">
    <property type="protein sequence ID" value="KAK1749618.1"/>
    <property type="molecule type" value="Genomic_DNA"/>
</dbReference>
<gene>
    <name evidence="2" type="ORF">QBC47DRAFT_440102</name>
</gene>
<feature type="region of interest" description="Disordered" evidence="1">
    <location>
        <begin position="285"/>
        <end position="307"/>
    </location>
</feature>
<dbReference type="AlphaFoldDB" id="A0AAJ0B0U7"/>
<feature type="region of interest" description="Disordered" evidence="1">
    <location>
        <begin position="160"/>
        <end position="182"/>
    </location>
</feature>
<proteinExistence type="predicted"/>
<feature type="compositionally biased region" description="Low complexity" evidence="1">
    <location>
        <begin position="244"/>
        <end position="260"/>
    </location>
</feature>
<accession>A0AAJ0B0U7</accession>
<protein>
    <submittedName>
        <fullName evidence="2">Uncharacterized protein</fullName>
    </submittedName>
</protein>
<name>A0AAJ0B0U7_9PEZI</name>
<evidence type="ECO:0000256" key="1">
    <source>
        <dbReference type="SAM" id="MobiDB-lite"/>
    </source>
</evidence>
<dbReference type="Proteomes" id="UP001239445">
    <property type="component" value="Unassembled WGS sequence"/>
</dbReference>
<evidence type="ECO:0000313" key="2">
    <source>
        <dbReference type="EMBL" id="KAK1749618.1"/>
    </source>
</evidence>
<evidence type="ECO:0000313" key="3">
    <source>
        <dbReference type="Proteomes" id="UP001239445"/>
    </source>
</evidence>
<keyword evidence="3" id="KW-1185">Reference proteome</keyword>
<feature type="region of interest" description="Disordered" evidence="1">
    <location>
        <begin position="223"/>
        <end position="264"/>
    </location>
</feature>
<reference evidence="2" key="1">
    <citation type="submission" date="2023-06" db="EMBL/GenBank/DDBJ databases">
        <title>Genome-scale phylogeny and comparative genomics of the fungal order Sordariales.</title>
        <authorList>
            <consortium name="Lawrence Berkeley National Laboratory"/>
            <person name="Hensen N."/>
            <person name="Bonometti L."/>
            <person name="Westerberg I."/>
            <person name="Brannstrom I.O."/>
            <person name="Guillou S."/>
            <person name="Cros-Aarteil S."/>
            <person name="Calhoun S."/>
            <person name="Haridas S."/>
            <person name="Kuo A."/>
            <person name="Mondo S."/>
            <person name="Pangilinan J."/>
            <person name="Riley R."/>
            <person name="Labutti K."/>
            <person name="Andreopoulos B."/>
            <person name="Lipzen A."/>
            <person name="Chen C."/>
            <person name="Yanf M."/>
            <person name="Daum C."/>
            <person name="Ng V."/>
            <person name="Clum A."/>
            <person name="Steindorff A."/>
            <person name="Ohm R."/>
            <person name="Martin F."/>
            <person name="Silar P."/>
            <person name="Natvig D."/>
            <person name="Lalanne C."/>
            <person name="Gautier V."/>
            <person name="Ament-Velasquez S.L."/>
            <person name="Kruys A."/>
            <person name="Hutchinson M.I."/>
            <person name="Powell A.J."/>
            <person name="Barry K."/>
            <person name="Miller A.N."/>
            <person name="Grigoriev I.V."/>
            <person name="Debuchy R."/>
            <person name="Gladieux P."/>
            <person name="Thoren M.H."/>
            <person name="Johannesson H."/>
        </authorList>
    </citation>
    <scope>NUCLEOTIDE SEQUENCE</scope>
    <source>
        <strain evidence="2">PSN4</strain>
    </source>
</reference>
<organism evidence="2 3">
    <name type="scientific">Echria macrotheca</name>
    <dbReference type="NCBI Taxonomy" id="438768"/>
    <lineage>
        <taxon>Eukaryota</taxon>
        <taxon>Fungi</taxon>
        <taxon>Dikarya</taxon>
        <taxon>Ascomycota</taxon>
        <taxon>Pezizomycotina</taxon>
        <taxon>Sordariomycetes</taxon>
        <taxon>Sordariomycetidae</taxon>
        <taxon>Sordariales</taxon>
        <taxon>Schizotheciaceae</taxon>
        <taxon>Echria</taxon>
    </lineage>
</organism>
<sequence>MACNPRMADLGSEGVQHDDKTICGVLVAEIMERHHQAIITGKVSRLHICDDHKAKMYVGMAQVNAQLPDPRNRDSADIVEYMRLLCGIHEGFDYIGGAVLTRSVLKTKFTDAVQNLFKIALRHGLVQEKDGNFVWTDEAVVLGEEGFGCWIRELRERPRNGEIGNSAGTPALDAGSKSSSPIANRAEKDLNAAMSALRGAGTPLAPLLQSPAATGRRRYQINTRGEALGARSPTKQPKQRGKNSSSPPTTPSTKAWSPPTAGVSGDLPFRSAAALALPSARILTPRKSIPGSDMLEPEFPATPSPDASTSIHLDVADQAGAHVLTEGSRTLLMDADEIEATMSDLRGTHMVMMEGMMEFFENMVKYDEEQRRKIDKLEELLNQVKLDGAAGKKVAVTRSAFSEDLISLVKD</sequence>